<dbReference type="EMBL" id="CP025746">
    <property type="protein sequence ID" value="QAA32591.1"/>
    <property type="molecule type" value="Genomic_DNA"/>
</dbReference>
<dbReference type="PANTHER" id="PTHR43280">
    <property type="entry name" value="ARAC-FAMILY TRANSCRIPTIONAL REGULATOR"/>
    <property type="match status" value="1"/>
</dbReference>
<evidence type="ECO:0000256" key="1">
    <source>
        <dbReference type="ARBA" id="ARBA00023015"/>
    </source>
</evidence>
<dbReference type="KEGG" id="cmah:C1I91_13620"/>
<dbReference type="Proteomes" id="UP000286268">
    <property type="component" value="Chromosome"/>
</dbReference>
<dbReference type="Gene3D" id="1.10.10.60">
    <property type="entry name" value="Homeodomain-like"/>
    <property type="match status" value="2"/>
</dbReference>
<sequence length="207" mass="24378">MIYERIILWLNPLFLEKHNENNSDLLNCFKVAYERKLNLIRLTSMQIEALKQNLFDLENSIKDDGFASEVLRKALFLQLIVKINRLYLEMDKHKKLEDIKYDPRIQSILTFINSNLSSDLSIEVIANTFYLNKYYLMHLFKKETGYTLYGYIQKKRLKKASELIKVGVQASEVCSLCGFIDYSSFVRAFKKEFHLSPKQYFKASASN</sequence>
<keyword evidence="3" id="KW-0804">Transcription</keyword>
<dbReference type="SUPFAM" id="SSF46689">
    <property type="entry name" value="Homeodomain-like"/>
    <property type="match status" value="2"/>
</dbReference>
<keyword evidence="2" id="KW-0238">DNA-binding</keyword>
<dbReference type="InterPro" id="IPR018060">
    <property type="entry name" value="HTH_AraC"/>
</dbReference>
<accession>A0A410DU59</accession>
<evidence type="ECO:0000313" key="6">
    <source>
        <dbReference type="Proteomes" id="UP000286268"/>
    </source>
</evidence>
<dbReference type="GO" id="GO:0003700">
    <property type="term" value="F:DNA-binding transcription factor activity"/>
    <property type="evidence" value="ECO:0007669"/>
    <property type="project" value="InterPro"/>
</dbReference>
<dbReference type="InterPro" id="IPR009057">
    <property type="entry name" value="Homeodomain-like_sf"/>
</dbReference>
<organism evidence="5 6">
    <name type="scientific">Clostridium manihotivorum</name>
    <dbReference type="NCBI Taxonomy" id="2320868"/>
    <lineage>
        <taxon>Bacteria</taxon>
        <taxon>Bacillati</taxon>
        <taxon>Bacillota</taxon>
        <taxon>Clostridia</taxon>
        <taxon>Eubacteriales</taxon>
        <taxon>Clostridiaceae</taxon>
        <taxon>Clostridium</taxon>
    </lineage>
</organism>
<reference evidence="5 6" key="1">
    <citation type="submission" date="2018-01" db="EMBL/GenBank/DDBJ databases">
        <title>Genome Sequencing and Assembly of Anaerobacter polyendosporus strain CT4.</title>
        <authorList>
            <person name="Tachaapaikoon C."/>
            <person name="Sutheeworapong S."/>
            <person name="Jenjaroenpun P."/>
            <person name="Wongsurawat T."/>
            <person name="Nookeaw I."/>
            <person name="Cheawchanlertfa P."/>
            <person name="Kosugi A."/>
            <person name="Cheevadhanarak S."/>
            <person name="Ratanakhanokchai K."/>
        </authorList>
    </citation>
    <scope>NUCLEOTIDE SEQUENCE [LARGE SCALE GENOMIC DNA]</scope>
    <source>
        <strain evidence="5 6">CT4</strain>
    </source>
</reference>
<protein>
    <recommendedName>
        <fullName evidence="4">HTH araC/xylS-type domain-containing protein</fullName>
    </recommendedName>
</protein>
<dbReference type="OrthoDB" id="9774814at2"/>
<feature type="domain" description="HTH araC/xylS-type" evidence="4">
    <location>
        <begin position="106"/>
        <end position="203"/>
    </location>
</feature>
<dbReference type="Pfam" id="PF12833">
    <property type="entry name" value="HTH_18"/>
    <property type="match status" value="1"/>
</dbReference>
<keyword evidence="1" id="KW-0805">Transcription regulation</keyword>
<dbReference type="GO" id="GO:0043565">
    <property type="term" value="F:sequence-specific DNA binding"/>
    <property type="evidence" value="ECO:0007669"/>
    <property type="project" value="InterPro"/>
</dbReference>
<evidence type="ECO:0000256" key="2">
    <source>
        <dbReference type="ARBA" id="ARBA00023125"/>
    </source>
</evidence>
<dbReference type="AlphaFoldDB" id="A0A410DU59"/>
<name>A0A410DU59_9CLOT</name>
<evidence type="ECO:0000313" key="5">
    <source>
        <dbReference type="EMBL" id="QAA32591.1"/>
    </source>
</evidence>
<dbReference type="PANTHER" id="PTHR43280:SF34">
    <property type="entry name" value="ARAC-FAMILY TRANSCRIPTIONAL REGULATOR"/>
    <property type="match status" value="1"/>
</dbReference>
<dbReference type="SMART" id="SM00342">
    <property type="entry name" value="HTH_ARAC"/>
    <property type="match status" value="1"/>
</dbReference>
<keyword evidence="6" id="KW-1185">Reference proteome</keyword>
<proteinExistence type="predicted"/>
<dbReference type="PROSITE" id="PS01124">
    <property type="entry name" value="HTH_ARAC_FAMILY_2"/>
    <property type="match status" value="1"/>
</dbReference>
<evidence type="ECO:0000256" key="3">
    <source>
        <dbReference type="ARBA" id="ARBA00023163"/>
    </source>
</evidence>
<evidence type="ECO:0000259" key="4">
    <source>
        <dbReference type="PROSITE" id="PS01124"/>
    </source>
</evidence>
<gene>
    <name evidence="5" type="ORF">C1I91_13620</name>
</gene>